<dbReference type="Pfam" id="PF14021">
    <property type="entry name" value="TNT"/>
    <property type="match status" value="1"/>
</dbReference>
<dbReference type="GO" id="GO:0050135">
    <property type="term" value="F:NADP+ nucleosidase activity"/>
    <property type="evidence" value="ECO:0007669"/>
    <property type="project" value="InterPro"/>
</dbReference>
<dbReference type="PANTHER" id="PTHR42059:SF1">
    <property type="entry name" value="TNT DOMAIN-CONTAINING PROTEIN"/>
    <property type="match status" value="1"/>
</dbReference>
<accession>A0A9W6SFX8</accession>
<evidence type="ECO:0000313" key="3">
    <source>
        <dbReference type="Proteomes" id="UP001165074"/>
    </source>
</evidence>
<dbReference type="Proteomes" id="UP001165074">
    <property type="component" value="Unassembled WGS sequence"/>
</dbReference>
<name>A0A9W6SFX8_9ACTN</name>
<comment type="caution">
    <text evidence="2">The sequence shown here is derived from an EMBL/GenBank/DDBJ whole genome shotgun (WGS) entry which is preliminary data.</text>
</comment>
<keyword evidence="3" id="KW-1185">Reference proteome</keyword>
<evidence type="ECO:0000313" key="2">
    <source>
        <dbReference type="EMBL" id="GLY92147.1"/>
    </source>
</evidence>
<gene>
    <name evidence="2" type="ORF">Airi02_100750</name>
</gene>
<feature type="domain" description="TNT" evidence="1">
    <location>
        <begin position="124"/>
        <end position="225"/>
    </location>
</feature>
<dbReference type="RefSeq" id="WP_285584153.1">
    <property type="nucleotide sequence ID" value="NZ_BSTK01000025.1"/>
</dbReference>
<organism evidence="2 3">
    <name type="scientific">Actinoallomurus iriomotensis</name>
    <dbReference type="NCBI Taxonomy" id="478107"/>
    <lineage>
        <taxon>Bacteria</taxon>
        <taxon>Bacillati</taxon>
        <taxon>Actinomycetota</taxon>
        <taxon>Actinomycetes</taxon>
        <taxon>Streptosporangiales</taxon>
        <taxon>Thermomonosporaceae</taxon>
        <taxon>Actinoallomurus</taxon>
    </lineage>
</organism>
<evidence type="ECO:0000259" key="1">
    <source>
        <dbReference type="Pfam" id="PF14021"/>
    </source>
</evidence>
<dbReference type="AlphaFoldDB" id="A0A9W6SFX8"/>
<dbReference type="PANTHER" id="PTHR42059">
    <property type="entry name" value="TNT DOMAIN-CONTAINING PROTEIN"/>
    <property type="match status" value="1"/>
</dbReference>
<protein>
    <recommendedName>
        <fullName evidence="1">TNT domain-containing protein</fullName>
    </recommendedName>
</protein>
<sequence>MNRAELQDALRTAQVPDDLYALPGLRDAHPALESYYRLDGHAGGFVVSIFERGGVRPGPRFATEDEACQWLYGELVFQEPRPRTLADGEEQEARERVQATLANVTALVRHAARAANATTTPYMLDTGLVVDQFGQESGTYLYPDGMPFPQRSLPPSVLATSDPRFPNNYHRYQVAQPFRVRAGIVAPAFEQPGGGVQFRAEPGLLAETPALLSIKWLLRSGHLQRMTSN</sequence>
<dbReference type="EMBL" id="BSTK01000025">
    <property type="protein sequence ID" value="GLY92147.1"/>
    <property type="molecule type" value="Genomic_DNA"/>
</dbReference>
<reference evidence="2" key="1">
    <citation type="submission" date="2023-03" db="EMBL/GenBank/DDBJ databases">
        <title>Actinoallomurus iriomotensis NBRC 103684.</title>
        <authorList>
            <person name="Ichikawa N."/>
            <person name="Sato H."/>
            <person name="Tonouchi N."/>
        </authorList>
    </citation>
    <scope>NUCLEOTIDE SEQUENCE</scope>
    <source>
        <strain evidence="2">NBRC 103684</strain>
    </source>
</reference>
<proteinExistence type="predicted"/>
<dbReference type="InterPro" id="IPR053024">
    <property type="entry name" value="Fungal_surface_NADase"/>
</dbReference>
<dbReference type="InterPro" id="IPR025331">
    <property type="entry name" value="TNT"/>
</dbReference>